<keyword evidence="2" id="KW-0106">Calcium</keyword>
<dbReference type="PANTHER" id="PTHR23048">
    <property type="entry name" value="MYOSIN LIGHT CHAIN 1, 3"/>
    <property type="match status" value="1"/>
</dbReference>
<dbReference type="GO" id="GO:0005509">
    <property type="term" value="F:calcium ion binding"/>
    <property type="evidence" value="ECO:0007669"/>
    <property type="project" value="InterPro"/>
</dbReference>
<dbReference type="CDD" id="cd00051">
    <property type="entry name" value="EFh"/>
    <property type="match status" value="2"/>
</dbReference>
<dbReference type="GO" id="GO:0016460">
    <property type="term" value="C:myosin II complex"/>
    <property type="evidence" value="ECO:0007669"/>
    <property type="project" value="TreeGrafter"/>
</dbReference>
<protein>
    <recommendedName>
        <fullName evidence="3">EF-hand domain-containing protein</fullName>
    </recommendedName>
</protein>
<evidence type="ECO:0000313" key="5">
    <source>
        <dbReference type="Proteomes" id="UP001367676"/>
    </source>
</evidence>
<dbReference type="InterPro" id="IPR011992">
    <property type="entry name" value="EF-hand-dom_pair"/>
</dbReference>
<dbReference type="Proteomes" id="UP001367676">
    <property type="component" value="Unassembled WGS sequence"/>
</dbReference>
<dbReference type="EMBL" id="JBBCAQ010000010">
    <property type="protein sequence ID" value="KAK7602182.1"/>
    <property type="molecule type" value="Genomic_DNA"/>
</dbReference>
<dbReference type="PROSITE" id="PS50222">
    <property type="entry name" value="EF_HAND_2"/>
    <property type="match status" value="3"/>
</dbReference>
<feature type="domain" description="EF-hand" evidence="3">
    <location>
        <begin position="25"/>
        <end position="60"/>
    </location>
</feature>
<comment type="caution">
    <text evidence="4">The sequence shown here is derived from an EMBL/GenBank/DDBJ whole genome shotgun (WGS) entry which is preliminary data.</text>
</comment>
<dbReference type="FunFam" id="1.10.238.10:FF:000178">
    <property type="entry name" value="Calmodulin-2 A"/>
    <property type="match status" value="1"/>
</dbReference>
<dbReference type="PANTHER" id="PTHR23048:SF0">
    <property type="entry name" value="CALMODULIN LIKE 3"/>
    <property type="match status" value="1"/>
</dbReference>
<keyword evidence="1" id="KW-0677">Repeat</keyword>
<name>A0AAN9TNU8_9HEMI</name>
<feature type="domain" description="EF-hand" evidence="3">
    <location>
        <begin position="61"/>
        <end position="96"/>
    </location>
</feature>
<dbReference type="SUPFAM" id="SSF47473">
    <property type="entry name" value="EF-hand"/>
    <property type="match status" value="1"/>
</dbReference>
<dbReference type="AlphaFoldDB" id="A0AAN9TNU8"/>
<dbReference type="Pfam" id="PF13499">
    <property type="entry name" value="EF-hand_7"/>
    <property type="match status" value="2"/>
</dbReference>
<evidence type="ECO:0000256" key="2">
    <source>
        <dbReference type="ARBA" id="ARBA00022837"/>
    </source>
</evidence>
<dbReference type="Gene3D" id="1.10.238.10">
    <property type="entry name" value="EF-hand"/>
    <property type="match status" value="2"/>
</dbReference>
<keyword evidence="5" id="KW-1185">Reference proteome</keyword>
<organism evidence="4 5">
    <name type="scientific">Parthenolecanium corni</name>
    <dbReference type="NCBI Taxonomy" id="536013"/>
    <lineage>
        <taxon>Eukaryota</taxon>
        <taxon>Metazoa</taxon>
        <taxon>Ecdysozoa</taxon>
        <taxon>Arthropoda</taxon>
        <taxon>Hexapoda</taxon>
        <taxon>Insecta</taxon>
        <taxon>Pterygota</taxon>
        <taxon>Neoptera</taxon>
        <taxon>Paraneoptera</taxon>
        <taxon>Hemiptera</taxon>
        <taxon>Sternorrhyncha</taxon>
        <taxon>Coccoidea</taxon>
        <taxon>Coccidae</taxon>
        <taxon>Parthenolecanium</taxon>
    </lineage>
</organism>
<gene>
    <name evidence="4" type="ORF">V9T40_009623</name>
</gene>
<dbReference type="PROSITE" id="PS00018">
    <property type="entry name" value="EF_HAND_1"/>
    <property type="match status" value="3"/>
</dbReference>
<dbReference type="InterPro" id="IPR018247">
    <property type="entry name" value="EF_Hand_1_Ca_BS"/>
</dbReference>
<reference evidence="4 5" key="1">
    <citation type="submission" date="2024-03" db="EMBL/GenBank/DDBJ databases">
        <title>Adaptation during the transition from Ophiocordyceps entomopathogen to insect associate is accompanied by gene loss and intensified selection.</title>
        <authorList>
            <person name="Ward C.M."/>
            <person name="Onetto C.A."/>
            <person name="Borneman A.R."/>
        </authorList>
    </citation>
    <scope>NUCLEOTIDE SEQUENCE [LARGE SCALE GENOMIC DNA]</scope>
    <source>
        <strain evidence="4">AWRI1</strain>
        <tissue evidence="4">Single Adult Female</tissue>
    </source>
</reference>
<evidence type="ECO:0000256" key="1">
    <source>
        <dbReference type="ARBA" id="ARBA00022737"/>
    </source>
</evidence>
<feature type="domain" description="EF-hand" evidence="3">
    <location>
        <begin position="98"/>
        <end position="133"/>
    </location>
</feature>
<accession>A0AAN9TNU8</accession>
<dbReference type="SMART" id="SM00054">
    <property type="entry name" value="EFh"/>
    <property type="match status" value="4"/>
</dbReference>
<dbReference type="InterPro" id="IPR002048">
    <property type="entry name" value="EF_hand_dom"/>
</dbReference>
<evidence type="ECO:0000259" key="3">
    <source>
        <dbReference type="PROSITE" id="PS50222"/>
    </source>
</evidence>
<dbReference type="InterPro" id="IPR050230">
    <property type="entry name" value="CALM/Myosin/TropC-like"/>
</dbReference>
<sequence length="192" mass="21660">MFIGDILNYIGKIFTPQSHYGLTEDQVAEIKEAFLLFDKDEDGRITVAELGVVMRQLGQKPTEKELRGMVNEVDQDGNGTIEFREFLEMMSKKLKNVDKDEELHEAFRVFDKNSDGFITADELKNVMTNLGEKLSDEEINDMITEADLDGDGRVSYSGTSINSICGLNLLSVCFQKNNFAKNETPIKLDPFS</sequence>
<evidence type="ECO:0000313" key="4">
    <source>
        <dbReference type="EMBL" id="KAK7602182.1"/>
    </source>
</evidence>
<proteinExistence type="predicted"/>